<organism evidence="1 2">
    <name type="scientific">Mycolicibacterium frederiksbergense</name>
    <dbReference type="NCBI Taxonomy" id="117567"/>
    <lineage>
        <taxon>Bacteria</taxon>
        <taxon>Bacillati</taxon>
        <taxon>Actinomycetota</taxon>
        <taxon>Actinomycetes</taxon>
        <taxon>Mycobacteriales</taxon>
        <taxon>Mycobacteriaceae</taxon>
        <taxon>Mycolicibacterium</taxon>
    </lineage>
</organism>
<evidence type="ECO:0000313" key="1">
    <source>
        <dbReference type="EMBL" id="QIV79916.1"/>
    </source>
</evidence>
<gene>
    <name evidence="1" type="ORF">EXE63_02610</name>
</gene>
<proteinExistence type="predicted"/>
<dbReference type="RefSeq" id="WP_168140643.1">
    <property type="nucleotide sequence ID" value="NZ_CP038798.1"/>
</dbReference>
<accession>A0A6H0RYC3</accession>
<dbReference type="Proteomes" id="UP000501849">
    <property type="component" value="Plasmid unnamed2"/>
</dbReference>
<dbReference type="KEGG" id="mfre:EXE63_02610"/>
<dbReference type="AlphaFoldDB" id="A0A6H0RYC3"/>
<keyword evidence="1" id="KW-0614">Plasmid</keyword>
<geneLocation type="plasmid" evidence="1 2">
    <name>unnamed2</name>
</geneLocation>
<protein>
    <submittedName>
        <fullName evidence="1">Uncharacterized protein</fullName>
    </submittedName>
</protein>
<sequence length="95" mass="10919">MAFADMELVSTYDDPRWPMTIDGRDPQFDSDVDYPDLSRVVLMFNDAASSRVCANLTDDPDSTAGWDWYEGSMDRLPDFWPRVDSWLVNGISDWS</sequence>
<keyword evidence="2" id="KW-1185">Reference proteome</keyword>
<reference evidence="1 2" key="1">
    <citation type="submission" date="2019-04" db="EMBL/GenBank/DDBJ databases">
        <title>Draft, Whole-Genome Sequence of the Anthracene-degrading Mycobacterium frederiksbergense LB501T, Isolated from a Polycyclic Aromatic Hydrocarbon (PAH)-Contaminated Soil.</title>
        <authorList>
            <person name="Augelletti F."/>
        </authorList>
    </citation>
    <scope>NUCLEOTIDE SEQUENCE [LARGE SCALE GENOMIC DNA]</scope>
    <source>
        <strain evidence="1 2">LB 501T</strain>
        <plasmid evidence="1 2">unnamed2</plasmid>
    </source>
</reference>
<dbReference type="EMBL" id="CP038798">
    <property type="protein sequence ID" value="QIV79916.1"/>
    <property type="molecule type" value="Genomic_DNA"/>
</dbReference>
<name>A0A6H0RYC3_9MYCO</name>
<evidence type="ECO:0000313" key="2">
    <source>
        <dbReference type="Proteomes" id="UP000501849"/>
    </source>
</evidence>